<dbReference type="Gene3D" id="3.40.390.10">
    <property type="entry name" value="Collagenase (Catalytic Domain)"/>
    <property type="match status" value="1"/>
</dbReference>
<comment type="cofactor">
    <cofactor evidence="9">
        <name>Zn(2+)</name>
        <dbReference type="ChEBI" id="CHEBI:29105"/>
    </cofactor>
    <text evidence="9">Binds 1 zinc ion.</text>
</comment>
<evidence type="ECO:0000313" key="14">
    <source>
        <dbReference type="Proteomes" id="UP001470230"/>
    </source>
</evidence>
<evidence type="ECO:0000313" key="13">
    <source>
        <dbReference type="EMBL" id="KAK8892909.1"/>
    </source>
</evidence>
<evidence type="ECO:0000259" key="11">
    <source>
        <dbReference type="Pfam" id="PF01432"/>
    </source>
</evidence>
<comment type="caution">
    <text evidence="13">The sequence shown here is derived from an EMBL/GenBank/DDBJ whole genome shotgun (WGS) entry which is preliminary data.</text>
</comment>
<evidence type="ECO:0000256" key="10">
    <source>
        <dbReference type="SAM" id="SignalP"/>
    </source>
</evidence>
<dbReference type="InterPro" id="IPR045666">
    <property type="entry name" value="OpdA_N"/>
</dbReference>
<dbReference type="InterPro" id="IPR034005">
    <property type="entry name" value="M3A_DCP"/>
</dbReference>
<evidence type="ECO:0000256" key="7">
    <source>
        <dbReference type="ARBA" id="ARBA00024603"/>
    </source>
</evidence>
<feature type="chain" id="PRO_5047247000" description="oligopeptidase A" evidence="10">
    <location>
        <begin position="16"/>
        <end position="728"/>
    </location>
</feature>
<proteinExistence type="inferred from homology"/>
<dbReference type="InterPro" id="IPR024077">
    <property type="entry name" value="Neurolysin/TOP_dom2"/>
</dbReference>
<keyword evidence="14" id="KW-1185">Reference proteome</keyword>
<dbReference type="Pfam" id="PF19310">
    <property type="entry name" value="TOP_N"/>
    <property type="match status" value="1"/>
</dbReference>
<dbReference type="EMBL" id="JAPFFF010000004">
    <property type="protein sequence ID" value="KAK8892909.1"/>
    <property type="molecule type" value="Genomic_DNA"/>
</dbReference>
<evidence type="ECO:0000256" key="1">
    <source>
        <dbReference type="ARBA" id="ARBA00006040"/>
    </source>
</evidence>
<dbReference type="Pfam" id="PF01432">
    <property type="entry name" value="Peptidase_M3"/>
    <property type="match status" value="1"/>
</dbReference>
<evidence type="ECO:0000259" key="12">
    <source>
        <dbReference type="Pfam" id="PF19310"/>
    </source>
</evidence>
<keyword evidence="5 9" id="KW-0862">Zinc</keyword>
<dbReference type="Gene3D" id="1.10.1370.10">
    <property type="entry name" value="Neurolysin, domain 3"/>
    <property type="match status" value="1"/>
</dbReference>
<evidence type="ECO:0000256" key="8">
    <source>
        <dbReference type="ARBA" id="ARBA00026100"/>
    </source>
</evidence>
<dbReference type="InterPro" id="IPR001567">
    <property type="entry name" value="Pept_M3A_M3B_dom"/>
</dbReference>
<name>A0ABR2KPD2_9EUKA</name>
<sequence length="728" mass="84836">MLFSILLIIESFANSDHPFLTLDPLVSWSQLTASHAEKDIDYAIELAQKRLDKIINLKDDEINYQNVFVLYDNFATELEIGFTRLSHLVAVHETEELRAAYANCVPKETEFATSILLNADLWKIIKKASEKVQQENLTADQRRFIELTVEEFRDNGADLPEDKKRRISAINIELSKLTKTFQDNVKDSTNKGELYITNESDLKGLPASVIEAAKEDATKNGNPDKWRFNLQQPSRLPILMYLDNDEIRHKMFDLGITIGRGGEFDNLENIKKITALRNEKAGILGYKTFADFVTARRMVQNGSNALKFVEDLHDQIYKQFLEEVETLKNYIHSKDPSIDLKPWNFAYWSEKQRKELYEFDEEEIKPYFSSQKVMEGLFKIVQKIYNIEVRQRDTFVRLENDTSEHLNQVEVWQKDVMYFEVFDIETNKQIGGFYADLYPREDKRGGGWMEQISHGDINKNIPNIVVLNTNINKPVGDKPALISHDDVSTIFHEFGHCLHGMFYNGPIKSLSGMSVPWDFVELPSQFHENFVWEREALDLFASHHITNEKIPQALFDKMVSARNYQSAYSFMRQLYFGRIDLALHQEYEKFKEMDINDVDQIASELYRINYDEIHFTSYYSFTHIFGSPVGYAAGYYSYKWAEVLDADCFSLFQKEGIMNPKTGLKFRREILEKGNTIPVQQQFKNFMGRDPSQEALLKRSGIDYKNNTLNKNNEMFSIIKKFFVSCHF</sequence>
<keyword evidence="3 9" id="KW-0479">Metal-binding</keyword>
<evidence type="ECO:0000256" key="5">
    <source>
        <dbReference type="ARBA" id="ARBA00022833"/>
    </source>
</evidence>
<organism evidence="13 14">
    <name type="scientific">Tritrichomonas musculus</name>
    <dbReference type="NCBI Taxonomy" id="1915356"/>
    <lineage>
        <taxon>Eukaryota</taxon>
        <taxon>Metamonada</taxon>
        <taxon>Parabasalia</taxon>
        <taxon>Tritrichomonadida</taxon>
        <taxon>Tritrichomonadidae</taxon>
        <taxon>Tritrichomonas</taxon>
    </lineage>
</organism>
<dbReference type="EC" id="3.4.24.70" evidence="8"/>
<feature type="domain" description="Peptidase M3A/M3B catalytic" evidence="11">
    <location>
        <begin position="239"/>
        <end position="701"/>
    </location>
</feature>
<dbReference type="PANTHER" id="PTHR43660">
    <property type="entry name" value="DIPEPTIDYL CARBOXYPEPTIDASE"/>
    <property type="match status" value="1"/>
</dbReference>
<feature type="domain" description="Oligopeptidase A N-terminal" evidence="12">
    <location>
        <begin position="62"/>
        <end position="164"/>
    </location>
</feature>
<comment type="similarity">
    <text evidence="1 9">Belongs to the peptidase M3 family.</text>
</comment>
<dbReference type="Proteomes" id="UP001470230">
    <property type="component" value="Unassembled WGS sequence"/>
</dbReference>
<keyword evidence="2 9" id="KW-0645">Protease</keyword>
<comment type="catalytic activity">
    <reaction evidence="7">
        <text>Hydrolysis of oligopeptides, with broad specificity. Gly or Ala commonly occur as P1 or P1' residues, but more distant residues are also important, as is shown by the fact that Z-Gly-Pro-Gly-|-Gly-Pro-Ala is cleaved, but not Z-(Gly)(5).</text>
        <dbReference type="EC" id="3.4.24.70"/>
    </reaction>
</comment>
<evidence type="ECO:0000256" key="9">
    <source>
        <dbReference type="RuleBase" id="RU003435"/>
    </source>
</evidence>
<evidence type="ECO:0000256" key="4">
    <source>
        <dbReference type="ARBA" id="ARBA00022801"/>
    </source>
</evidence>
<keyword evidence="6 9" id="KW-0482">Metalloprotease</keyword>
<dbReference type="InterPro" id="IPR024079">
    <property type="entry name" value="MetalloPept_cat_dom_sf"/>
</dbReference>
<dbReference type="PANTHER" id="PTHR43660:SF1">
    <property type="entry name" value="DIPEPTIDYL CARBOXYPEPTIDASE"/>
    <property type="match status" value="1"/>
</dbReference>
<dbReference type="SUPFAM" id="SSF55486">
    <property type="entry name" value="Metalloproteases ('zincins'), catalytic domain"/>
    <property type="match status" value="1"/>
</dbReference>
<gene>
    <name evidence="13" type="ORF">M9Y10_030161</name>
</gene>
<dbReference type="CDD" id="cd06456">
    <property type="entry name" value="M3A_DCP"/>
    <property type="match status" value="1"/>
</dbReference>
<evidence type="ECO:0000256" key="6">
    <source>
        <dbReference type="ARBA" id="ARBA00023049"/>
    </source>
</evidence>
<protein>
    <recommendedName>
        <fullName evidence="8">oligopeptidase A</fullName>
        <ecNumber evidence="8">3.4.24.70</ecNumber>
    </recommendedName>
</protein>
<evidence type="ECO:0000256" key="3">
    <source>
        <dbReference type="ARBA" id="ARBA00022723"/>
    </source>
</evidence>
<feature type="signal peptide" evidence="10">
    <location>
        <begin position="1"/>
        <end position="15"/>
    </location>
</feature>
<accession>A0ABR2KPD2</accession>
<keyword evidence="4 9" id="KW-0378">Hydrolase</keyword>
<dbReference type="Gene3D" id="1.10.1370.40">
    <property type="match status" value="1"/>
</dbReference>
<keyword evidence="10" id="KW-0732">Signal</keyword>
<reference evidence="13 14" key="1">
    <citation type="submission" date="2024-04" db="EMBL/GenBank/DDBJ databases">
        <title>Tritrichomonas musculus Genome.</title>
        <authorList>
            <person name="Alves-Ferreira E."/>
            <person name="Grigg M."/>
            <person name="Lorenzi H."/>
            <person name="Galac M."/>
        </authorList>
    </citation>
    <scope>NUCLEOTIDE SEQUENCE [LARGE SCALE GENOMIC DNA]</scope>
    <source>
        <strain evidence="13 14">EAF2021</strain>
    </source>
</reference>
<dbReference type="InterPro" id="IPR045090">
    <property type="entry name" value="Pept_M3A_M3B"/>
</dbReference>
<evidence type="ECO:0000256" key="2">
    <source>
        <dbReference type="ARBA" id="ARBA00022670"/>
    </source>
</evidence>